<accession>A0A3S5CKQ1</accession>
<comment type="caution">
    <text evidence="2">The sequence shown here is derived from an EMBL/GenBank/DDBJ whole genome shotgun (WGS) entry which is preliminary data.</text>
</comment>
<reference evidence="2" key="1">
    <citation type="submission" date="2018-11" db="EMBL/GenBank/DDBJ databases">
        <authorList>
            <consortium name="Pathogen Informatics"/>
        </authorList>
    </citation>
    <scope>NUCLEOTIDE SEQUENCE</scope>
</reference>
<dbReference type="AlphaFoldDB" id="A0A3S5CKQ1"/>
<dbReference type="EMBL" id="CAAALY010028088">
    <property type="protein sequence ID" value="VEL16349.1"/>
    <property type="molecule type" value="Genomic_DNA"/>
</dbReference>
<evidence type="ECO:0000313" key="2">
    <source>
        <dbReference type="EMBL" id="VEL16349.1"/>
    </source>
</evidence>
<gene>
    <name evidence="2" type="ORF">PXEA_LOCUS9789</name>
</gene>
<feature type="region of interest" description="Disordered" evidence="1">
    <location>
        <begin position="58"/>
        <end position="84"/>
    </location>
</feature>
<sequence>MPVEKLDFSGIYSINCDNREQKNVGETGRKISLPIKEHRGLRKSKDIERSEIAEKIARTGHESECKSTEGLAGYGEDTRKRKKR</sequence>
<dbReference type="OrthoDB" id="10056750at2759"/>
<name>A0A3S5CKQ1_9PLAT</name>
<keyword evidence="3" id="KW-1185">Reference proteome</keyword>
<feature type="compositionally biased region" description="Basic and acidic residues" evidence="1">
    <location>
        <begin position="58"/>
        <end position="67"/>
    </location>
</feature>
<organism evidence="2 3">
    <name type="scientific">Protopolystoma xenopodis</name>
    <dbReference type="NCBI Taxonomy" id="117903"/>
    <lineage>
        <taxon>Eukaryota</taxon>
        <taxon>Metazoa</taxon>
        <taxon>Spiralia</taxon>
        <taxon>Lophotrochozoa</taxon>
        <taxon>Platyhelminthes</taxon>
        <taxon>Monogenea</taxon>
        <taxon>Polyopisthocotylea</taxon>
        <taxon>Polystomatidea</taxon>
        <taxon>Polystomatidae</taxon>
        <taxon>Protopolystoma</taxon>
    </lineage>
</organism>
<evidence type="ECO:0000313" key="3">
    <source>
        <dbReference type="Proteomes" id="UP000784294"/>
    </source>
</evidence>
<proteinExistence type="predicted"/>
<dbReference type="Proteomes" id="UP000784294">
    <property type="component" value="Unassembled WGS sequence"/>
</dbReference>
<evidence type="ECO:0000256" key="1">
    <source>
        <dbReference type="SAM" id="MobiDB-lite"/>
    </source>
</evidence>
<protein>
    <submittedName>
        <fullName evidence="2">Uncharacterized protein</fullName>
    </submittedName>
</protein>